<sequence length="119" mass="14016">MNWYLAKISFQIICGEGNHHPQFDEQLRLISARDEEEALQKARTIGRKEQDTFLNQHQKLVQWKFIDVSELYKISDLIDGAELYSRIEEPTNADTYIELIHRKAQHIESHTTHSLLQLV</sequence>
<protein>
    <submittedName>
        <fullName evidence="1">Uncharacterized protein DUF4288</fullName>
    </submittedName>
</protein>
<comment type="caution">
    <text evidence="1">The sequence shown here is derived from an EMBL/GenBank/DDBJ whole genome shotgun (WGS) entry which is preliminary data.</text>
</comment>
<dbReference type="EMBL" id="SODV01000002">
    <property type="protein sequence ID" value="TDW96493.1"/>
    <property type="molecule type" value="Genomic_DNA"/>
</dbReference>
<reference evidence="1 2" key="1">
    <citation type="submission" date="2019-03" db="EMBL/GenBank/DDBJ databases">
        <title>Genomic Encyclopedia of Type Strains, Phase IV (KMG-IV): sequencing the most valuable type-strain genomes for metagenomic binning, comparative biology and taxonomic classification.</title>
        <authorList>
            <person name="Goeker M."/>
        </authorList>
    </citation>
    <scope>NUCLEOTIDE SEQUENCE [LARGE SCALE GENOMIC DNA]</scope>
    <source>
        <strain evidence="1 2">DSM 100059</strain>
    </source>
</reference>
<evidence type="ECO:0000313" key="1">
    <source>
        <dbReference type="EMBL" id="TDW96493.1"/>
    </source>
</evidence>
<dbReference type="Proteomes" id="UP000294498">
    <property type="component" value="Unassembled WGS sequence"/>
</dbReference>
<keyword evidence="2" id="KW-1185">Reference proteome</keyword>
<organism evidence="1 2">
    <name type="scientific">Dinghuibacter silviterrae</name>
    <dbReference type="NCBI Taxonomy" id="1539049"/>
    <lineage>
        <taxon>Bacteria</taxon>
        <taxon>Pseudomonadati</taxon>
        <taxon>Bacteroidota</taxon>
        <taxon>Chitinophagia</taxon>
        <taxon>Chitinophagales</taxon>
        <taxon>Chitinophagaceae</taxon>
        <taxon>Dinghuibacter</taxon>
    </lineage>
</organism>
<name>A0A4R8DFV3_9BACT</name>
<dbReference type="RefSeq" id="WP_133997024.1">
    <property type="nucleotide sequence ID" value="NZ_SODV01000002.1"/>
</dbReference>
<evidence type="ECO:0000313" key="2">
    <source>
        <dbReference type="Proteomes" id="UP000294498"/>
    </source>
</evidence>
<gene>
    <name evidence="1" type="ORF">EDB95_4324</name>
</gene>
<dbReference type="Pfam" id="PF14119">
    <property type="entry name" value="DUF4288"/>
    <property type="match status" value="1"/>
</dbReference>
<dbReference type="AlphaFoldDB" id="A0A4R8DFV3"/>
<proteinExistence type="predicted"/>
<dbReference type="InterPro" id="IPR025630">
    <property type="entry name" value="DUF4288"/>
</dbReference>
<accession>A0A4R8DFV3</accession>
<dbReference type="OrthoDB" id="795527at2"/>